<keyword evidence="1 5" id="KW-0808">Transferase</keyword>
<keyword evidence="2" id="KW-0012">Acyltransferase</keyword>
<dbReference type="Pfam" id="PF00583">
    <property type="entry name" value="Acetyltransf_1"/>
    <property type="match status" value="1"/>
</dbReference>
<dbReference type="PANTHER" id="PTHR43877">
    <property type="entry name" value="AMINOALKYLPHOSPHONATE N-ACETYLTRANSFERASE-RELATED-RELATED"/>
    <property type="match status" value="1"/>
</dbReference>
<dbReference type="InterPro" id="IPR000182">
    <property type="entry name" value="GNAT_dom"/>
</dbReference>
<dbReference type="CDD" id="cd04301">
    <property type="entry name" value="NAT_SF"/>
    <property type="match status" value="1"/>
</dbReference>
<keyword evidence="6" id="KW-1185">Reference proteome</keyword>
<reference evidence="5 6" key="1">
    <citation type="submission" date="2018-10" db="EMBL/GenBank/DDBJ databases">
        <authorList>
            <person name="Li J."/>
        </authorList>
    </citation>
    <scope>NUCLEOTIDE SEQUENCE [LARGE SCALE GENOMIC DNA]</scope>
    <source>
        <strain evidence="5 6">IF 016277</strain>
    </source>
</reference>
<evidence type="ECO:0000259" key="4">
    <source>
        <dbReference type="PROSITE" id="PS51186"/>
    </source>
</evidence>
<feature type="compositionally biased region" description="Polar residues" evidence="3">
    <location>
        <begin position="236"/>
        <end position="248"/>
    </location>
</feature>
<dbReference type="Proteomes" id="UP000272503">
    <property type="component" value="Unassembled WGS sequence"/>
</dbReference>
<dbReference type="EMBL" id="RCUX01000008">
    <property type="protein sequence ID" value="RLP74996.1"/>
    <property type="molecule type" value="Genomic_DNA"/>
</dbReference>
<feature type="domain" description="N-acetyltransferase" evidence="4">
    <location>
        <begin position="36"/>
        <end position="198"/>
    </location>
</feature>
<protein>
    <submittedName>
        <fullName evidence="5">GNAT family N-acetyltransferase</fullName>
    </submittedName>
</protein>
<evidence type="ECO:0000256" key="2">
    <source>
        <dbReference type="ARBA" id="ARBA00023315"/>
    </source>
</evidence>
<dbReference type="OrthoDB" id="70840at2"/>
<dbReference type="InterPro" id="IPR016181">
    <property type="entry name" value="Acyl_CoA_acyltransferase"/>
</dbReference>
<gene>
    <name evidence="5" type="ORF">D9V32_11255</name>
</gene>
<organism evidence="5 6">
    <name type="scientific">Mycetocola tolaasinivorans</name>
    <dbReference type="NCBI Taxonomy" id="76635"/>
    <lineage>
        <taxon>Bacteria</taxon>
        <taxon>Bacillati</taxon>
        <taxon>Actinomycetota</taxon>
        <taxon>Actinomycetes</taxon>
        <taxon>Micrococcales</taxon>
        <taxon>Microbacteriaceae</taxon>
        <taxon>Mycetocola</taxon>
    </lineage>
</organism>
<feature type="compositionally biased region" description="Low complexity" evidence="3">
    <location>
        <begin position="221"/>
        <end position="234"/>
    </location>
</feature>
<feature type="region of interest" description="Disordered" evidence="3">
    <location>
        <begin position="221"/>
        <end position="248"/>
    </location>
</feature>
<feature type="region of interest" description="Disordered" evidence="3">
    <location>
        <begin position="1"/>
        <end position="25"/>
    </location>
</feature>
<accession>A0A3L7A3U2</accession>
<dbReference type="PROSITE" id="PS51186">
    <property type="entry name" value="GNAT"/>
    <property type="match status" value="1"/>
</dbReference>
<dbReference type="GO" id="GO:0016747">
    <property type="term" value="F:acyltransferase activity, transferring groups other than amino-acyl groups"/>
    <property type="evidence" value="ECO:0007669"/>
    <property type="project" value="InterPro"/>
</dbReference>
<dbReference type="PANTHER" id="PTHR43877:SF2">
    <property type="entry name" value="AMINOALKYLPHOSPHONATE N-ACETYLTRANSFERASE-RELATED"/>
    <property type="match status" value="1"/>
</dbReference>
<evidence type="ECO:0000256" key="3">
    <source>
        <dbReference type="SAM" id="MobiDB-lite"/>
    </source>
</evidence>
<proteinExistence type="predicted"/>
<evidence type="ECO:0000313" key="5">
    <source>
        <dbReference type="EMBL" id="RLP74996.1"/>
    </source>
</evidence>
<evidence type="ECO:0000313" key="6">
    <source>
        <dbReference type="Proteomes" id="UP000272503"/>
    </source>
</evidence>
<dbReference type="AlphaFoldDB" id="A0A3L7A3U2"/>
<evidence type="ECO:0000256" key="1">
    <source>
        <dbReference type="ARBA" id="ARBA00022679"/>
    </source>
</evidence>
<name>A0A3L7A3U2_9MICO</name>
<sequence>MRPVTLLEGRHQPDADASAGSTQPREEFVYVAPDDARARPLLTDLEREYDARYGDIFGEPASVELSRYPAEEFSAPRGAFVLLLRDGVAVAGGAFKTLDEHTTELKRIWTAAEHRREGLARRVVFELEEESRRRGFTRSYLTTGPRQPEAVRLYLSAHWTPLFDTTEPPERVGIHGFAKSLTDEPLNVEEVRARHDAEQAEFRAHTPEFAARLAAEAAETAAAPAEAVAAAHQATPLASATDSPGASS</sequence>
<dbReference type="InterPro" id="IPR050832">
    <property type="entry name" value="Bact_Acetyltransf"/>
</dbReference>
<comment type="caution">
    <text evidence="5">The sequence shown here is derived from an EMBL/GenBank/DDBJ whole genome shotgun (WGS) entry which is preliminary data.</text>
</comment>
<dbReference type="SUPFAM" id="SSF55729">
    <property type="entry name" value="Acyl-CoA N-acyltransferases (Nat)"/>
    <property type="match status" value="1"/>
</dbReference>
<dbReference type="Gene3D" id="3.40.630.30">
    <property type="match status" value="1"/>
</dbReference>